<dbReference type="PANTHER" id="PTHR47241:SF1">
    <property type="entry name" value="BED-TYPE DOMAIN-CONTAINING PROTEIN"/>
    <property type="match status" value="1"/>
</dbReference>
<keyword evidence="1" id="KW-0479">Metal-binding</keyword>
<dbReference type="PANTHER" id="PTHR47241">
    <property type="entry name" value="FINGER PROTEIN, PUTATIVE-RELATED"/>
    <property type="match status" value="1"/>
</dbReference>
<evidence type="ECO:0000256" key="1">
    <source>
        <dbReference type="ARBA" id="ARBA00022723"/>
    </source>
</evidence>
<dbReference type="AlphaFoldDB" id="A0A9P0PXE3"/>
<dbReference type="InterPro" id="IPR052865">
    <property type="entry name" value="Zinc_finger_BED"/>
</dbReference>
<dbReference type="EMBL" id="CAKOFQ010007422">
    <property type="protein sequence ID" value="CAH2000800.1"/>
    <property type="molecule type" value="Genomic_DNA"/>
</dbReference>
<keyword evidence="2 4" id="KW-0863">Zinc-finger</keyword>
<dbReference type="GO" id="GO:0005634">
    <property type="term" value="C:nucleus"/>
    <property type="evidence" value="ECO:0007669"/>
    <property type="project" value="TreeGrafter"/>
</dbReference>
<evidence type="ECO:0000256" key="2">
    <source>
        <dbReference type="ARBA" id="ARBA00022771"/>
    </source>
</evidence>
<feature type="domain" description="BED-type" evidence="5">
    <location>
        <begin position="4"/>
        <end position="62"/>
    </location>
</feature>
<sequence length="368" mass="42768">MSQRERNPIWQFFEKSTNDLSKAVCKICKKSLSLGSQEPKKQTLYGVMQHLSKFHGTEHIQVLKRQSELENIKNELNIQKRTKVSLAVLETDKGNQPTLVQSTIPSLARPKCVQWPDDHEISRRIDKAIMDLMIVDMLPYSLVSGEAFQRLNFADPDAFHKYRLKSEKFFRTTLMPQTYERVKAKVKKLIAKSDWLSVTADIWTKTSKSCSLLSLTGHFIIEHQRLKVILGAAVMEQDHTRQYIERKFTEMINEWNLNCKIFLVLRDNAANMACAMRTGHYESLGCVSHTLQLVIKQSLFADEDTTEIIKKCRKIVGHFYHSEPATRKLKECQIQCGLPEHALVQSIDIRWNSTYLMFQRLLEQKKCY</sequence>
<dbReference type="GO" id="GO:0008270">
    <property type="term" value="F:zinc ion binding"/>
    <property type="evidence" value="ECO:0007669"/>
    <property type="project" value="UniProtKB-KW"/>
</dbReference>
<evidence type="ECO:0000259" key="5">
    <source>
        <dbReference type="PROSITE" id="PS50808"/>
    </source>
</evidence>
<name>A0A9P0PXE3_ACAOB</name>
<dbReference type="Pfam" id="PF02892">
    <property type="entry name" value="zf-BED"/>
    <property type="match status" value="1"/>
</dbReference>
<dbReference type="SUPFAM" id="SSF53098">
    <property type="entry name" value="Ribonuclease H-like"/>
    <property type="match status" value="1"/>
</dbReference>
<dbReference type="GO" id="GO:0003677">
    <property type="term" value="F:DNA binding"/>
    <property type="evidence" value="ECO:0007669"/>
    <property type="project" value="InterPro"/>
</dbReference>
<evidence type="ECO:0000256" key="4">
    <source>
        <dbReference type="PROSITE-ProRule" id="PRU00027"/>
    </source>
</evidence>
<gene>
    <name evidence="6" type="ORF">ACAOBT_LOCUS25800</name>
</gene>
<dbReference type="Proteomes" id="UP001152888">
    <property type="component" value="Unassembled WGS sequence"/>
</dbReference>
<dbReference type="SUPFAM" id="SSF140996">
    <property type="entry name" value="Hermes dimerisation domain"/>
    <property type="match status" value="1"/>
</dbReference>
<accession>A0A9P0PXE3</accession>
<evidence type="ECO:0000313" key="6">
    <source>
        <dbReference type="EMBL" id="CAH2000800.1"/>
    </source>
</evidence>
<reference evidence="6" key="1">
    <citation type="submission" date="2022-03" db="EMBL/GenBank/DDBJ databases">
        <authorList>
            <person name="Sayadi A."/>
        </authorList>
    </citation>
    <scope>NUCLEOTIDE SEQUENCE</scope>
</reference>
<dbReference type="PROSITE" id="PS50808">
    <property type="entry name" value="ZF_BED"/>
    <property type="match status" value="1"/>
</dbReference>
<evidence type="ECO:0000256" key="3">
    <source>
        <dbReference type="ARBA" id="ARBA00022833"/>
    </source>
</evidence>
<dbReference type="InterPro" id="IPR012337">
    <property type="entry name" value="RNaseH-like_sf"/>
</dbReference>
<comment type="caution">
    <text evidence="6">The sequence shown here is derived from an EMBL/GenBank/DDBJ whole genome shotgun (WGS) entry which is preliminary data.</text>
</comment>
<evidence type="ECO:0000313" key="7">
    <source>
        <dbReference type="Proteomes" id="UP001152888"/>
    </source>
</evidence>
<dbReference type="InterPro" id="IPR003656">
    <property type="entry name" value="Znf_BED"/>
</dbReference>
<proteinExistence type="predicted"/>
<organism evidence="6 7">
    <name type="scientific">Acanthoscelides obtectus</name>
    <name type="common">Bean weevil</name>
    <name type="synonym">Bruchus obtectus</name>
    <dbReference type="NCBI Taxonomy" id="200917"/>
    <lineage>
        <taxon>Eukaryota</taxon>
        <taxon>Metazoa</taxon>
        <taxon>Ecdysozoa</taxon>
        <taxon>Arthropoda</taxon>
        <taxon>Hexapoda</taxon>
        <taxon>Insecta</taxon>
        <taxon>Pterygota</taxon>
        <taxon>Neoptera</taxon>
        <taxon>Endopterygota</taxon>
        <taxon>Coleoptera</taxon>
        <taxon>Polyphaga</taxon>
        <taxon>Cucujiformia</taxon>
        <taxon>Chrysomeloidea</taxon>
        <taxon>Chrysomelidae</taxon>
        <taxon>Bruchinae</taxon>
        <taxon>Bruchini</taxon>
        <taxon>Acanthoscelides</taxon>
    </lineage>
</organism>
<dbReference type="OrthoDB" id="1607513at2759"/>
<keyword evidence="3" id="KW-0862">Zinc</keyword>
<protein>
    <recommendedName>
        <fullName evidence="5">BED-type domain-containing protein</fullName>
    </recommendedName>
</protein>
<keyword evidence="7" id="KW-1185">Reference proteome</keyword>